<evidence type="ECO:0000313" key="2">
    <source>
        <dbReference type="EMBL" id="SCC11381.1"/>
    </source>
</evidence>
<keyword evidence="1" id="KW-1133">Transmembrane helix</keyword>
<dbReference type="Proteomes" id="UP000181997">
    <property type="component" value="Unassembled WGS sequence"/>
</dbReference>
<proteinExistence type="predicted"/>
<dbReference type="EMBL" id="FMAU01000002">
    <property type="protein sequence ID" value="SCC11381.1"/>
    <property type="molecule type" value="Genomic_DNA"/>
</dbReference>
<accession>A0A0V8HJP8</accession>
<dbReference type="OrthoDB" id="2852258at2"/>
<dbReference type="AlphaFoldDB" id="A0A0V8HJP8"/>
<feature type="transmembrane region" description="Helical" evidence="1">
    <location>
        <begin position="41"/>
        <end position="59"/>
    </location>
</feature>
<reference evidence="3" key="1">
    <citation type="submission" date="2016-08" db="EMBL/GenBank/DDBJ databases">
        <authorList>
            <person name="Varghese N."/>
            <person name="Submissions Spin"/>
        </authorList>
    </citation>
    <scope>NUCLEOTIDE SEQUENCE [LARGE SCALE GENOMIC DNA]</scope>
    <source>
        <strain evidence="3">SGD-1123</strain>
    </source>
</reference>
<keyword evidence="3" id="KW-1185">Reference proteome</keyword>
<keyword evidence="1" id="KW-0472">Membrane</keyword>
<evidence type="ECO:0000313" key="3">
    <source>
        <dbReference type="Proteomes" id="UP000181997"/>
    </source>
</evidence>
<evidence type="ECO:0000256" key="1">
    <source>
        <dbReference type="SAM" id="Phobius"/>
    </source>
</evidence>
<sequence length="172" mass="19648">MFLYLAFFLLLLNVVFLVLKKVAPYSEIMNSFKTVNGFWKAQAACLTLVLLFVFLHFSGEERAKWHISPDYVSDGVLYLGDESGSIEYESLVVEERNYETNVILPIAAVETDNVRLLFTHDGSAKREPITLSQLHDKKQPVTLWFPESGKWRVDIEIDGTVYSSIVLPVKEK</sequence>
<dbReference type="Gene3D" id="2.60.40.3830">
    <property type="match status" value="1"/>
</dbReference>
<name>A0A0V8HJP8_9BACI</name>
<keyword evidence="1" id="KW-0812">Transmembrane</keyword>
<organism evidence="2 3">
    <name type="scientific">[Bacillus] enclensis</name>
    <dbReference type="NCBI Taxonomy" id="1402860"/>
    <lineage>
        <taxon>Bacteria</taxon>
        <taxon>Bacillati</taxon>
        <taxon>Bacillota</taxon>
        <taxon>Bacilli</taxon>
        <taxon>Bacillales</taxon>
        <taxon>Bacillaceae</taxon>
        <taxon>Rossellomorea</taxon>
    </lineage>
</organism>
<gene>
    <name evidence="2" type="ORF">GA0061094_2584</name>
</gene>
<dbReference type="RefSeq" id="WP_058298674.1">
    <property type="nucleotide sequence ID" value="NZ_FMAU01000002.1"/>
</dbReference>
<protein>
    <submittedName>
        <fullName evidence="2">Uncharacterized protein</fullName>
    </submittedName>
</protein>